<feature type="domain" description="Alpha-L-glutamate ligase-related protein ATP-grasp" evidence="1">
    <location>
        <begin position="129"/>
        <end position="281"/>
    </location>
</feature>
<organism evidence="2 3">
    <name type="scientific">Enterococcus lemanii</name>
    <dbReference type="NCBI Taxonomy" id="1159752"/>
    <lineage>
        <taxon>Bacteria</taxon>
        <taxon>Bacillati</taxon>
        <taxon>Bacillota</taxon>
        <taxon>Bacilli</taxon>
        <taxon>Lactobacillales</taxon>
        <taxon>Enterococcaceae</taxon>
        <taxon>Enterococcus</taxon>
    </lineage>
</organism>
<keyword evidence="3" id="KW-1185">Reference proteome</keyword>
<dbReference type="Proteomes" id="UP001595969">
    <property type="component" value="Unassembled WGS sequence"/>
</dbReference>
<evidence type="ECO:0000313" key="3">
    <source>
        <dbReference type="Proteomes" id="UP001595969"/>
    </source>
</evidence>
<reference evidence="3" key="1">
    <citation type="journal article" date="2019" name="Int. J. Syst. Evol. Microbiol.">
        <title>The Global Catalogue of Microorganisms (GCM) 10K type strain sequencing project: providing services to taxonomists for standard genome sequencing and annotation.</title>
        <authorList>
            <consortium name="The Broad Institute Genomics Platform"/>
            <consortium name="The Broad Institute Genome Sequencing Center for Infectious Disease"/>
            <person name="Wu L."/>
            <person name="Ma J."/>
        </authorList>
    </citation>
    <scope>NUCLEOTIDE SEQUENCE [LARGE SCALE GENOMIC DNA]</scope>
    <source>
        <strain evidence="3">CGMCC 1.19032</strain>
    </source>
</reference>
<sequence>MIVHDAELIKNTLGIINVLAFPYYLFHGYVEKKLNNQLVVAADEDKIFLPLKFGDDTVIILFKSINNQLYLDDLQNISIAETESIANEHDNLVLKVGLGGLSSGKDVKFFDNYKRNFSIHAIHESGIKDFLIQPVIKQSKTMNLFSQSSINTLRFTTYRAKTGETIILGAIVRFGKKGSKYDNAHKGGKFITIDKNGITSNQARDEFGNNYTEEQLNTRFSSLETPNWSEITSFIKKSHKKLPYHRIVAWDVTINQNNIPKIVEINLREPSLWLHEFDQGTAFGEYTNEVLELIKK</sequence>
<gene>
    <name evidence="2" type="ORF">ACFO5I_03830</name>
</gene>
<comment type="caution">
    <text evidence="2">The sequence shown here is derived from an EMBL/GenBank/DDBJ whole genome shotgun (WGS) entry which is preliminary data.</text>
</comment>
<evidence type="ECO:0000259" key="1">
    <source>
        <dbReference type="Pfam" id="PF14397"/>
    </source>
</evidence>
<name>A0ABV9MSG4_9ENTE</name>
<dbReference type="InterPro" id="IPR039523">
    <property type="entry name" value="RimK-rel_E_lig_ATP-grasp"/>
</dbReference>
<dbReference type="Pfam" id="PF14397">
    <property type="entry name" value="ATPgrasp_ST"/>
    <property type="match status" value="1"/>
</dbReference>
<dbReference type="RefSeq" id="WP_204654147.1">
    <property type="nucleotide sequence ID" value="NZ_JAFBFD010000020.1"/>
</dbReference>
<accession>A0ABV9MSG4</accession>
<protein>
    <submittedName>
        <fullName evidence="2">Sugar-transfer associated ATP-grasp domain-containing protein</fullName>
    </submittedName>
</protein>
<proteinExistence type="predicted"/>
<dbReference type="EMBL" id="JBHSGS010000018">
    <property type="protein sequence ID" value="MFC4718872.1"/>
    <property type="molecule type" value="Genomic_DNA"/>
</dbReference>
<evidence type="ECO:0000313" key="2">
    <source>
        <dbReference type="EMBL" id="MFC4718872.1"/>
    </source>
</evidence>